<accession>I0L1X9</accession>
<comment type="caution">
    <text evidence="2">The sequence shown here is derived from an EMBL/GenBank/DDBJ whole genome shotgun (WGS) entry which is preliminary data.</text>
</comment>
<organism evidence="2 3">
    <name type="scientific">Micromonospora lupini str. Lupac 08</name>
    <dbReference type="NCBI Taxonomy" id="1150864"/>
    <lineage>
        <taxon>Bacteria</taxon>
        <taxon>Bacillati</taxon>
        <taxon>Actinomycetota</taxon>
        <taxon>Actinomycetes</taxon>
        <taxon>Micromonosporales</taxon>
        <taxon>Micromonosporaceae</taxon>
        <taxon>Micromonospora</taxon>
    </lineage>
</organism>
<feature type="compositionally biased region" description="Basic residues" evidence="1">
    <location>
        <begin position="1"/>
        <end position="12"/>
    </location>
</feature>
<reference evidence="3" key="1">
    <citation type="journal article" date="2012" name="J. Bacteriol.">
        <title>Genome Sequence of Micromonospora lupini Lupac 08, Isolated from Root Nodules of Lupinus angustifolius.</title>
        <authorList>
            <person name="Alonso-Vega P."/>
            <person name="Normand P."/>
            <person name="Bacigalupe R."/>
            <person name="Pujic P."/>
            <person name="Lajus A."/>
            <person name="Vallenet D."/>
            <person name="Carro L."/>
            <person name="Coll P."/>
            <person name="Trujillo M.E."/>
        </authorList>
    </citation>
    <scope>NUCLEOTIDE SEQUENCE [LARGE SCALE GENOMIC DNA]</scope>
    <source>
        <strain evidence="3">Lupac 08</strain>
    </source>
</reference>
<protein>
    <submittedName>
        <fullName evidence="2">Uncharacterized protein</fullName>
    </submittedName>
</protein>
<proteinExistence type="predicted"/>
<evidence type="ECO:0000313" key="2">
    <source>
        <dbReference type="EMBL" id="CCH17826.1"/>
    </source>
</evidence>
<evidence type="ECO:0000313" key="3">
    <source>
        <dbReference type="Proteomes" id="UP000003448"/>
    </source>
</evidence>
<feature type="compositionally biased region" description="Basic and acidic residues" evidence="1">
    <location>
        <begin position="14"/>
        <end position="33"/>
    </location>
</feature>
<dbReference type="STRING" id="1150864.MILUP08_42757"/>
<dbReference type="EMBL" id="CAIE01000022">
    <property type="protein sequence ID" value="CCH17826.1"/>
    <property type="molecule type" value="Genomic_DNA"/>
</dbReference>
<evidence type="ECO:0000256" key="1">
    <source>
        <dbReference type="SAM" id="MobiDB-lite"/>
    </source>
</evidence>
<gene>
    <name evidence="2" type="ORF">MILUP08_42757</name>
</gene>
<keyword evidence="3" id="KW-1185">Reference proteome</keyword>
<dbReference type="AlphaFoldDB" id="I0L1X9"/>
<dbReference type="Proteomes" id="UP000003448">
    <property type="component" value="Unassembled WGS sequence"/>
</dbReference>
<feature type="region of interest" description="Disordered" evidence="1">
    <location>
        <begin position="1"/>
        <end position="55"/>
    </location>
</feature>
<name>I0L1X9_9ACTN</name>
<sequence length="80" mass="8855">MTYKDRHGKGLLRRAGEASRHDGPYNRDNRDNEQGSAVTGFASRPAWMPPAARPAPPAWQLTVVQIMPEGLSPSMARGRR</sequence>